<dbReference type="AlphaFoldDB" id="A0A7K4P319"/>
<evidence type="ECO:0000313" key="12">
    <source>
        <dbReference type="Proteomes" id="UP000535457"/>
    </source>
</evidence>
<feature type="region of interest" description="Disordered" evidence="2">
    <location>
        <begin position="1"/>
        <end position="44"/>
    </location>
</feature>
<dbReference type="EMBL" id="JACATC010000001">
    <property type="protein sequence ID" value="NWJ83362.1"/>
    <property type="molecule type" value="Genomic_DNA"/>
</dbReference>
<evidence type="ECO:0000313" key="5">
    <source>
        <dbReference type="EMBL" id="NWJ56371.1"/>
    </source>
</evidence>
<dbReference type="Pfam" id="PF01984">
    <property type="entry name" value="dsDNA_bind"/>
    <property type="match status" value="1"/>
</dbReference>
<dbReference type="EMBL" id="JACATF010000002">
    <property type="protein sequence ID" value="NWK07041.1"/>
    <property type="molecule type" value="Genomic_DNA"/>
</dbReference>
<dbReference type="EMBL" id="JACATI010000002">
    <property type="protein sequence ID" value="NWJ20022.1"/>
    <property type="molecule type" value="Genomic_DNA"/>
</dbReference>
<evidence type="ECO:0000313" key="15">
    <source>
        <dbReference type="Proteomes" id="UP000559282"/>
    </source>
</evidence>
<reference evidence="9" key="2">
    <citation type="submission" date="2020-06" db="EMBL/GenBank/DDBJ databases">
        <authorList>
            <person name="Wang Y."/>
        </authorList>
    </citation>
    <scope>NUCLEOTIDE SEQUENCE</scope>
    <source>
        <strain evidence="9">D1a</strain>
        <strain evidence="3">L14</strain>
        <strain evidence="5">L15a</strain>
        <strain evidence="10">L19a</strain>
        <strain evidence="8">T1C4</strain>
        <strain evidence="4">T1L11</strain>
        <strain evidence="7">T1L9</strain>
        <strain evidence="6">T3L1</strain>
    </source>
</reference>
<evidence type="ECO:0000313" key="13">
    <source>
        <dbReference type="Proteomes" id="UP000547822"/>
    </source>
</evidence>
<proteinExistence type="inferred from homology"/>
<dbReference type="Gene3D" id="1.10.8.140">
    <property type="entry name" value="PDCD5-like"/>
    <property type="match status" value="1"/>
</dbReference>
<evidence type="ECO:0000313" key="8">
    <source>
        <dbReference type="EMBL" id="NWK07041.1"/>
    </source>
</evidence>
<evidence type="ECO:0000313" key="9">
    <source>
        <dbReference type="EMBL" id="NWK08920.1"/>
    </source>
</evidence>
<dbReference type="Proteomes" id="UP000587702">
    <property type="component" value="Unassembled WGS sequence"/>
</dbReference>
<sequence>MSFPNPDEPEYHGHSHNDGTEPHSHDGSEPHEHSHSEAEISAQKEQILKQILTSEARMRLNNIKMVKPELSNLVEQYLIGMATQRKIPSQITDDQLKQILLSIQQPKRDFKINRI</sequence>
<evidence type="ECO:0000313" key="16">
    <source>
        <dbReference type="Proteomes" id="UP000563820"/>
    </source>
</evidence>
<organism evidence="9 14">
    <name type="scientific">Marine Group I thaumarchaeote</name>
    <dbReference type="NCBI Taxonomy" id="2511932"/>
    <lineage>
        <taxon>Archaea</taxon>
        <taxon>Nitrososphaerota</taxon>
        <taxon>Marine Group I</taxon>
    </lineage>
</organism>
<evidence type="ECO:0000313" key="17">
    <source>
        <dbReference type="Proteomes" id="UP000575480"/>
    </source>
</evidence>
<dbReference type="FunFam" id="1.10.8.140:FF:000004">
    <property type="entry name" value="DNA-binding protein PAE3044"/>
    <property type="match status" value="1"/>
</dbReference>
<evidence type="ECO:0000313" key="10">
    <source>
        <dbReference type="EMBL" id="NWK14069.1"/>
    </source>
</evidence>
<evidence type="ECO:0000313" key="4">
    <source>
        <dbReference type="EMBL" id="NWJ27933.1"/>
    </source>
</evidence>
<evidence type="ECO:0000313" key="6">
    <source>
        <dbReference type="EMBL" id="NWJ83362.1"/>
    </source>
</evidence>
<dbReference type="GO" id="GO:0003677">
    <property type="term" value="F:DNA binding"/>
    <property type="evidence" value="ECO:0007669"/>
    <property type="project" value="UniProtKB-KW"/>
</dbReference>
<feature type="compositionally biased region" description="Basic and acidic residues" evidence="2">
    <location>
        <begin position="9"/>
        <end position="38"/>
    </location>
</feature>
<dbReference type="EMBL" id="JACATG010000007">
    <property type="protein sequence ID" value="NWK14069.1"/>
    <property type="molecule type" value="Genomic_DNA"/>
</dbReference>
<keyword evidence="9" id="KW-0238">DNA-binding</keyword>
<comment type="similarity">
    <text evidence="1">Belongs to the PDCD5 family.</text>
</comment>
<dbReference type="InterPro" id="IPR036883">
    <property type="entry name" value="PDCD5-like_sf"/>
</dbReference>
<dbReference type="PANTHER" id="PTHR10840:SF0">
    <property type="entry name" value="PROGRAMMED CELL DEATH PROTEIN 5"/>
    <property type="match status" value="1"/>
</dbReference>
<dbReference type="PANTHER" id="PTHR10840">
    <property type="entry name" value="PROGRAMMED CELL DEATH PROTEIN 5"/>
    <property type="match status" value="1"/>
</dbReference>
<accession>A0A7K4P319</accession>
<dbReference type="EMBL" id="JACATE010000001">
    <property type="protein sequence ID" value="NWJ27933.1"/>
    <property type="molecule type" value="Genomic_DNA"/>
</dbReference>
<dbReference type="Proteomes" id="UP000549797">
    <property type="component" value="Unassembled WGS sequence"/>
</dbReference>
<evidence type="ECO:0000313" key="11">
    <source>
        <dbReference type="Proteomes" id="UP000520052"/>
    </source>
</evidence>
<dbReference type="Proteomes" id="UP000563820">
    <property type="component" value="Unassembled WGS sequence"/>
</dbReference>
<dbReference type="SUPFAM" id="SSF46950">
    <property type="entry name" value="Double-stranded DNA-binding domain"/>
    <property type="match status" value="1"/>
</dbReference>
<evidence type="ECO:0000313" key="14">
    <source>
        <dbReference type="Proteomes" id="UP000549797"/>
    </source>
</evidence>
<dbReference type="InterPro" id="IPR002836">
    <property type="entry name" value="PDCD5-like"/>
</dbReference>
<gene>
    <name evidence="7" type="ORF">HX840_02220</name>
    <name evidence="8" type="ORF">HX847_01215</name>
    <name evidence="4" type="ORF">HX848_00795</name>
    <name evidence="9" type="ORF">HX852_03945</name>
    <name evidence="10" type="ORF">HX853_05480</name>
    <name evidence="6" type="ORF">HX854_01260</name>
    <name evidence="5" type="ORF">HX858_01155</name>
    <name evidence="3" type="ORF">HX860_02990</name>
</gene>
<dbReference type="EMBL" id="JACATD010000002">
    <property type="protein sequence ID" value="NWK00711.1"/>
    <property type="molecule type" value="Genomic_DNA"/>
</dbReference>
<dbReference type="Proteomes" id="UP000575480">
    <property type="component" value="Unassembled WGS sequence"/>
</dbReference>
<evidence type="ECO:0000313" key="7">
    <source>
        <dbReference type="EMBL" id="NWK00711.1"/>
    </source>
</evidence>
<evidence type="ECO:0000256" key="1">
    <source>
        <dbReference type="ARBA" id="ARBA00010490"/>
    </source>
</evidence>
<evidence type="ECO:0000313" key="18">
    <source>
        <dbReference type="Proteomes" id="UP000587702"/>
    </source>
</evidence>
<evidence type="ECO:0000313" key="3">
    <source>
        <dbReference type="EMBL" id="NWJ20022.1"/>
    </source>
</evidence>
<dbReference type="Proteomes" id="UP000520052">
    <property type="component" value="Unassembled WGS sequence"/>
</dbReference>
<dbReference type="Proteomes" id="UP000535457">
    <property type="component" value="Unassembled WGS sequence"/>
</dbReference>
<dbReference type="GO" id="GO:0005829">
    <property type="term" value="C:cytosol"/>
    <property type="evidence" value="ECO:0007669"/>
    <property type="project" value="TreeGrafter"/>
</dbReference>
<dbReference type="Proteomes" id="UP000547822">
    <property type="component" value="Unassembled WGS sequence"/>
</dbReference>
<dbReference type="NCBIfam" id="NF003268">
    <property type="entry name" value="PRK04239.1"/>
    <property type="match status" value="1"/>
</dbReference>
<dbReference type="EMBL" id="JACATJ010000005">
    <property type="protein sequence ID" value="NWK08920.1"/>
    <property type="molecule type" value="Genomic_DNA"/>
</dbReference>
<dbReference type="Proteomes" id="UP000559282">
    <property type="component" value="Unassembled WGS sequence"/>
</dbReference>
<comment type="caution">
    <text evidence="9">The sequence shown here is derived from an EMBL/GenBank/DDBJ whole genome shotgun (WGS) entry which is preliminary data.</text>
</comment>
<evidence type="ECO:0000256" key="2">
    <source>
        <dbReference type="SAM" id="MobiDB-lite"/>
    </source>
</evidence>
<reference evidence="11 12" key="1">
    <citation type="journal article" date="2019" name="Environ. Microbiol.">
        <title>Genomics insights into ecotype formation of ammonia-oxidizing archaea in the deep ocean.</title>
        <authorList>
            <person name="Wang Y."/>
            <person name="Huang J.M."/>
            <person name="Cui G.J."/>
            <person name="Nunoura T."/>
            <person name="Takaki Y."/>
            <person name="Li W.L."/>
            <person name="Li J."/>
            <person name="Gao Z.M."/>
            <person name="Takai K."/>
            <person name="Zhang A.Q."/>
            <person name="Stepanauskas R."/>
        </authorList>
    </citation>
    <scope>NUCLEOTIDE SEQUENCE [LARGE SCALE GENOMIC DNA]</scope>
    <source>
        <strain evidence="9 14">D1a</strain>
        <strain evidence="3 18">L14</strain>
        <strain evidence="5 17">L15a</strain>
        <strain evidence="10 12">L19a</strain>
        <strain evidence="8 15">T1C4</strain>
        <strain evidence="4 16">T1L11</strain>
        <strain evidence="7 13">T1L9</strain>
        <strain evidence="6 11">T3L1</strain>
    </source>
</reference>
<name>A0A7K4P319_9ARCH</name>
<protein>
    <submittedName>
        <fullName evidence="9">DNA-binding protein</fullName>
    </submittedName>
</protein>
<dbReference type="EMBL" id="JACATH010000001">
    <property type="protein sequence ID" value="NWJ56371.1"/>
    <property type="molecule type" value="Genomic_DNA"/>
</dbReference>